<organism evidence="2 3">
    <name type="scientific">Rhodotorula toruloides</name>
    <name type="common">Yeast</name>
    <name type="synonym">Rhodosporidium toruloides</name>
    <dbReference type="NCBI Taxonomy" id="5286"/>
    <lineage>
        <taxon>Eukaryota</taxon>
        <taxon>Fungi</taxon>
        <taxon>Dikarya</taxon>
        <taxon>Basidiomycota</taxon>
        <taxon>Pucciniomycotina</taxon>
        <taxon>Microbotryomycetes</taxon>
        <taxon>Sporidiobolales</taxon>
        <taxon>Sporidiobolaceae</taxon>
        <taxon>Rhodotorula</taxon>
    </lineage>
</organism>
<evidence type="ECO:0000313" key="2">
    <source>
        <dbReference type="EMBL" id="GEM06040.1"/>
    </source>
</evidence>
<proteinExistence type="predicted"/>
<name>A0A511K6R5_RHOTO</name>
<dbReference type="OrthoDB" id="2526509at2759"/>
<feature type="compositionally biased region" description="Polar residues" evidence="1">
    <location>
        <begin position="1"/>
        <end position="17"/>
    </location>
</feature>
<gene>
    <name evidence="2" type="ORF">Rt10032_c01g0057</name>
</gene>
<protein>
    <submittedName>
        <fullName evidence="2">Uncharacterized protein</fullName>
    </submittedName>
</protein>
<sequence length="84" mass="9165">MVSNTVYPPNIVQQSHEGAQEGVVTSPPQPQNAMTAVPLDSTPYISRQPERQPAMQLRGGGCVKDCCCCALEEICCCEVRNRSR</sequence>
<feature type="region of interest" description="Disordered" evidence="1">
    <location>
        <begin position="1"/>
        <end position="32"/>
    </location>
</feature>
<dbReference type="EMBL" id="BJWK01000001">
    <property type="protein sequence ID" value="GEM06040.1"/>
    <property type="molecule type" value="Genomic_DNA"/>
</dbReference>
<dbReference type="AlphaFoldDB" id="A0A511K6R5"/>
<reference evidence="2 3" key="1">
    <citation type="submission" date="2019-07" db="EMBL/GenBank/DDBJ databases">
        <title>Rhodotorula toruloides NBRC10032 genome sequencing.</title>
        <authorList>
            <person name="Shida Y."/>
            <person name="Takaku H."/>
            <person name="Ogasawara W."/>
            <person name="Mori K."/>
        </authorList>
    </citation>
    <scope>NUCLEOTIDE SEQUENCE [LARGE SCALE GENOMIC DNA]</scope>
    <source>
        <strain evidence="2 3">NBRC10032</strain>
    </source>
</reference>
<accession>A0A511K6R5</accession>
<dbReference type="Proteomes" id="UP000321518">
    <property type="component" value="Unassembled WGS sequence"/>
</dbReference>
<comment type="caution">
    <text evidence="2">The sequence shown here is derived from an EMBL/GenBank/DDBJ whole genome shotgun (WGS) entry which is preliminary data.</text>
</comment>
<evidence type="ECO:0000256" key="1">
    <source>
        <dbReference type="SAM" id="MobiDB-lite"/>
    </source>
</evidence>
<evidence type="ECO:0000313" key="3">
    <source>
        <dbReference type="Proteomes" id="UP000321518"/>
    </source>
</evidence>